<feature type="domain" description="HTH arsR-type" evidence="5">
    <location>
        <begin position="46"/>
        <end position="126"/>
    </location>
</feature>
<gene>
    <name evidence="6" type="ORF">LHJ74_06965</name>
</gene>
<evidence type="ECO:0000313" key="6">
    <source>
        <dbReference type="EMBL" id="MCT2589663.1"/>
    </source>
</evidence>
<evidence type="ECO:0000256" key="4">
    <source>
        <dbReference type="SAM" id="MobiDB-lite"/>
    </source>
</evidence>
<dbReference type="InterPro" id="IPR001845">
    <property type="entry name" value="HTH_ArsR_DNA-bd_dom"/>
</dbReference>
<proteinExistence type="predicted"/>
<dbReference type="Pfam" id="PF12840">
    <property type="entry name" value="HTH_20"/>
    <property type="match status" value="1"/>
</dbReference>
<organism evidence="6 7">
    <name type="scientific">Streptomyces gossypii</name>
    <dbReference type="NCBI Taxonomy" id="2883101"/>
    <lineage>
        <taxon>Bacteria</taxon>
        <taxon>Bacillati</taxon>
        <taxon>Actinomycetota</taxon>
        <taxon>Actinomycetes</taxon>
        <taxon>Kitasatosporales</taxon>
        <taxon>Streptomycetaceae</taxon>
        <taxon>Streptomyces</taxon>
    </lineage>
</organism>
<dbReference type="PANTHER" id="PTHR33154">
    <property type="entry name" value="TRANSCRIPTIONAL REGULATOR, ARSR FAMILY"/>
    <property type="match status" value="1"/>
</dbReference>
<evidence type="ECO:0000256" key="1">
    <source>
        <dbReference type="ARBA" id="ARBA00023015"/>
    </source>
</evidence>
<dbReference type="InterPro" id="IPR036390">
    <property type="entry name" value="WH_DNA-bd_sf"/>
</dbReference>
<dbReference type="Gene3D" id="1.10.10.10">
    <property type="entry name" value="Winged helix-like DNA-binding domain superfamily/Winged helix DNA-binding domain"/>
    <property type="match status" value="1"/>
</dbReference>
<sequence length="244" mass="26661">MSEPIEPTDQAGQPGQVAPAEPAEPAEPTGPKGRPDPETDVVLDARGLRALAHPVRVQLLGLLRKHGPSTATRLAERLGVNSGTASYHLRQLGAAEFVEEDTERGNARERWWRSRHRTTWFRNELAREEPEAAMTYFQSIVAMDTMQTQRVLGEFATMPHAWQQVVDLSSYSLRLTPEEAEALGAELTAVVRRYRPDAPENAAAEGADTAHAAAAGAAPEYAERVTVNLHVMPEPGIEPPPHTS</sequence>
<dbReference type="PANTHER" id="PTHR33154:SF15">
    <property type="entry name" value="REGULATORY PROTEIN ARSR"/>
    <property type="match status" value="1"/>
</dbReference>
<dbReference type="RefSeq" id="WP_260216670.1">
    <property type="nucleotide sequence ID" value="NZ_JAJAGO010000003.1"/>
</dbReference>
<evidence type="ECO:0000256" key="3">
    <source>
        <dbReference type="ARBA" id="ARBA00023163"/>
    </source>
</evidence>
<keyword evidence="2" id="KW-0238">DNA-binding</keyword>
<accession>A0ABT2JP52</accession>
<name>A0ABT2JP52_9ACTN</name>
<comment type="caution">
    <text evidence="6">The sequence shown here is derived from an EMBL/GenBank/DDBJ whole genome shotgun (WGS) entry which is preliminary data.</text>
</comment>
<keyword evidence="7" id="KW-1185">Reference proteome</keyword>
<reference evidence="6 7" key="1">
    <citation type="submission" date="2021-10" db="EMBL/GenBank/DDBJ databases">
        <title>Streptomyces gossypii sp. nov., isolated from soil collected from cotton field.</title>
        <authorList>
            <person name="Ge X."/>
            <person name="Chen X."/>
            <person name="Liu W."/>
        </authorList>
    </citation>
    <scope>NUCLEOTIDE SEQUENCE [LARGE SCALE GENOMIC DNA]</scope>
    <source>
        <strain evidence="6 7">N2-109</strain>
    </source>
</reference>
<evidence type="ECO:0000259" key="5">
    <source>
        <dbReference type="SMART" id="SM00418"/>
    </source>
</evidence>
<evidence type="ECO:0000256" key="2">
    <source>
        <dbReference type="ARBA" id="ARBA00023125"/>
    </source>
</evidence>
<keyword evidence="3" id="KW-0804">Transcription</keyword>
<protein>
    <submittedName>
        <fullName evidence="6">Helix-turn-helix domain-containing protein</fullName>
    </submittedName>
</protein>
<dbReference type="Proteomes" id="UP001156389">
    <property type="component" value="Unassembled WGS sequence"/>
</dbReference>
<dbReference type="InterPro" id="IPR011991">
    <property type="entry name" value="ArsR-like_HTH"/>
</dbReference>
<dbReference type="SMART" id="SM00418">
    <property type="entry name" value="HTH_ARSR"/>
    <property type="match status" value="1"/>
</dbReference>
<evidence type="ECO:0000313" key="7">
    <source>
        <dbReference type="Proteomes" id="UP001156389"/>
    </source>
</evidence>
<dbReference type="EMBL" id="JAJAGO010000003">
    <property type="protein sequence ID" value="MCT2589663.1"/>
    <property type="molecule type" value="Genomic_DNA"/>
</dbReference>
<feature type="region of interest" description="Disordered" evidence="4">
    <location>
        <begin position="1"/>
        <end position="40"/>
    </location>
</feature>
<dbReference type="InterPro" id="IPR051081">
    <property type="entry name" value="HTH_MetalResp_TranReg"/>
</dbReference>
<keyword evidence="1" id="KW-0805">Transcription regulation</keyword>
<feature type="compositionally biased region" description="Low complexity" evidence="4">
    <location>
        <begin position="10"/>
        <end position="31"/>
    </location>
</feature>
<dbReference type="SUPFAM" id="SSF46785">
    <property type="entry name" value="Winged helix' DNA-binding domain"/>
    <property type="match status" value="1"/>
</dbReference>
<dbReference type="InterPro" id="IPR036388">
    <property type="entry name" value="WH-like_DNA-bd_sf"/>
</dbReference>
<dbReference type="CDD" id="cd00090">
    <property type="entry name" value="HTH_ARSR"/>
    <property type="match status" value="1"/>
</dbReference>